<accession>A0A1G2QDE3</accession>
<feature type="domain" description="RlpA-like protein double-psi beta-barrel" evidence="2">
    <location>
        <begin position="30"/>
        <end position="113"/>
    </location>
</feature>
<dbReference type="InterPro" id="IPR036908">
    <property type="entry name" value="RlpA-like_sf"/>
</dbReference>
<protein>
    <recommendedName>
        <fullName evidence="2">RlpA-like protein double-psi beta-barrel domain-containing protein</fullName>
    </recommendedName>
</protein>
<organism evidence="3 4">
    <name type="scientific">Candidatus Vogelbacteria bacterium RIFOXYB1_FULL_42_16</name>
    <dbReference type="NCBI Taxonomy" id="1802436"/>
    <lineage>
        <taxon>Bacteria</taxon>
        <taxon>Candidatus Vogeliibacteriota</taxon>
    </lineage>
</organism>
<dbReference type="AlphaFoldDB" id="A0A1G2QDE3"/>
<dbReference type="PANTHER" id="PTHR34183">
    <property type="entry name" value="ENDOLYTIC PEPTIDOGLYCAN TRANSGLYCOSYLASE RLPA"/>
    <property type="match status" value="1"/>
</dbReference>
<dbReference type="NCBIfam" id="TIGR00413">
    <property type="entry name" value="rlpA"/>
    <property type="match status" value="1"/>
</dbReference>
<dbReference type="InterPro" id="IPR009009">
    <property type="entry name" value="RlpA-like_DPBB"/>
</dbReference>
<reference evidence="3 4" key="1">
    <citation type="journal article" date="2016" name="Nat. Commun.">
        <title>Thousands of microbial genomes shed light on interconnected biogeochemical processes in an aquifer system.</title>
        <authorList>
            <person name="Anantharaman K."/>
            <person name="Brown C.T."/>
            <person name="Hug L.A."/>
            <person name="Sharon I."/>
            <person name="Castelle C.J."/>
            <person name="Probst A.J."/>
            <person name="Thomas B.C."/>
            <person name="Singh A."/>
            <person name="Wilkins M.J."/>
            <person name="Karaoz U."/>
            <person name="Brodie E.L."/>
            <person name="Williams K.H."/>
            <person name="Hubbard S.S."/>
            <person name="Banfield J.F."/>
        </authorList>
    </citation>
    <scope>NUCLEOTIDE SEQUENCE [LARGE SCALE GENOMIC DNA]</scope>
</reference>
<evidence type="ECO:0000259" key="2">
    <source>
        <dbReference type="Pfam" id="PF03330"/>
    </source>
</evidence>
<comment type="caution">
    <text evidence="3">The sequence shown here is derived from an EMBL/GenBank/DDBJ whole genome shotgun (WGS) entry which is preliminary data.</text>
</comment>
<evidence type="ECO:0000256" key="1">
    <source>
        <dbReference type="RuleBase" id="RU003495"/>
    </source>
</evidence>
<evidence type="ECO:0000313" key="3">
    <source>
        <dbReference type="EMBL" id="OHA57981.1"/>
    </source>
</evidence>
<evidence type="ECO:0000313" key="4">
    <source>
        <dbReference type="Proteomes" id="UP000176222"/>
    </source>
</evidence>
<dbReference type="Pfam" id="PF03330">
    <property type="entry name" value="DPBB_1"/>
    <property type="match status" value="1"/>
</dbReference>
<name>A0A1G2QDE3_9BACT</name>
<dbReference type="InterPro" id="IPR012997">
    <property type="entry name" value="RplA"/>
</dbReference>
<sequence length="124" mass="13517">MFVVSTVVVMALITLTSPTPPRSENDQIRLHTSWYGPGFQGKTMANGKRFNASDPTIAAHKDLPFGTKLELKNPDNDHCLVVEVKDRGPFVAGRELDISKAAAKKLGVIEEGVSTLFARVILPE</sequence>
<gene>
    <name evidence="3" type="ORF">A2370_01140</name>
</gene>
<comment type="similarity">
    <text evidence="1">Belongs to the RlpA family.</text>
</comment>
<dbReference type="EMBL" id="MHTH01000019">
    <property type="protein sequence ID" value="OHA57981.1"/>
    <property type="molecule type" value="Genomic_DNA"/>
</dbReference>
<dbReference type="STRING" id="1802436.A2370_01140"/>
<dbReference type="Gene3D" id="2.40.40.10">
    <property type="entry name" value="RlpA-like domain"/>
    <property type="match status" value="1"/>
</dbReference>
<dbReference type="CDD" id="cd22268">
    <property type="entry name" value="DPBB_RlpA-like"/>
    <property type="match status" value="1"/>
</dbReference>
<proteinExistence type="inferred from homology"/>
<dbReference type="SUPFAM" id="SSF50685">
    <property type="entry name" value="Barwin-like endoglucanases"/>
    <property type="match status" value="1"/>
</dbReference>
<dbReference type="Proteomes" id="UP000176222">
    <property type="component" value="Unassembled WGS sequence"/>
</dbReference>
<dbReference type="PANTHER" id="PTHR34183:SF1">
    <property type="entry name" value="ENDOLYTIC PEPTIDOGLYCAN TRANSGLYCOSYLASE RLPA"/>
    <property type="match status" value="1"/>
</dbReference>